<protein>
    <submittedName>
        <fullName evidence="4">DNA processing protein</fullName>
    </submittedName>
</protein>
<evidence type="ECO:0000259" key="3">
    <source>
        <dbReference type="Pfam" id="PF02481"/>
    </source>
</evidence>
<organism evidence="4 5">
    <name type="scientific">Janibacter indicus</name>
    <dbReference type="NCBI Taxonomy" id="857417"/>
    <lineage>
        <taxon>Bacteria</taxon>
        <taxon>Bacillati</taxon>
        <taxon>Actinomycetota</taxon>
        <taxon>Actinomycetes</taxon>
        <taxon>Micrococcales</taxon>
        <taxon>Intrasporangiaceae</taxon>
        <taxon>Janibacter</taxon>
    </lineage>
</organism>
<accession>A0A1W2BQA0</accession>
<sequence length="337" mass="34903">MDGLSALGFNERYGRVVLASLVDPGEPLTGWVVSQVGAAEAVRALTGDGPAPALNRVEADLWRAKRNPNVDARTVQATMVAAERHGYTTLIPGDPNYPTSLEDLGERAPLVLWAKGAESLLGTHVGERATITGARASTAYGEQVASEVAAELARNEMVVVSGGAYGIDAAAHRAALAEGGHTIAVMAGGADRLYPRGNADMLDRIGDVGLRISEAPLGAPPSRTRFLARARIEAALSGSTTIVEAGARSGSLVTAEQARRLGRPVGAVPGPVTSAASTGTNLLLRDGTARAVTNARDVTTLLDRAPTQNRESAGLAGPDSFRHARGSIERGHHGHEL</sequence>
<dbReference type="EMBL" id="FWXN01000008">
    <property type="protein sequence ID" value="SMC74802.1"/>
    <property type="molecule type" value="Genomic_DNA"/>
</dbReference>
<dbReference type="OrthoDB" id="9785707at2"/>
<evidence type="ECO:0000313" key="4">
    <source>
        <dbReference type="EMBL" id="SMC74802.1"/>
    </source>
</evidence>
<evidence type="ECO:0000256" key="2">
    <source>
        <dbReference type="SAM" id="MobiDB-lite"/>
    </source>
</evidence>
<dbReference type="Proteomes" id="UP000192634">
    <property type="component" value="Unassembled WGS sequence"/>
</dbReference>
<feature type="compositionally biased region" description="Basic and acidic residues" evidence="2">
    <location>
        <begin position="320"/>
        <end position="337"/>
    </location>
</feature>
<evidence type="ECO:0000313" key="5">
    <source>
        <dbReference type="Proteomes" id="UP000192634"/>
    </source>
</evidence>
<dbReference type="PANTHER" id="PTHR43022">
    <property type="entry name" value="PROTEIN SMF"/>
    <property type="match status" value="1"/>
</dbReference>
<dbReference type="SUPFAM" id="SSF102405">
    <property type="entry name" value="MCP/YpsA-like"/>
    <property type="match status" value="1"/>
</dbReference>
<reference evidence="4 5" key="1">
    <citation type="submission" date="2017-04" db="EMBL/GenBank/DDBJ databases">
        <authorList>
            <person name="Afonso C.L."/>
            <person name="Miller P.J."/>
            <person name="Scott M.A."/>
            <person name="Spackman E."/>
            <person name="Goraichik I."/>
            <person name="Dimitrov K.M."/>
            <person name="Suarez D.L."/>
            <person name="Swayne D.E."/>
        </authorList>
    </citation>
    <scope>NUCLEOTIDE SEQUENCE [LARGE SCALE GENOMIC DNA]</scope>
    <source>
        <strain evidence="4 5">CGMCC 1.12511</strain>
    </source>
</reference>
<feature type="region of interest" description="Disordered" evidence="2">
    <location>
        <begin position="302"/>
        <end position="337"/>
    </location>
</feature>
<dbReference type="RefSeq" id="WP_075866887.1">
    <property type="nucleotide sequence ID" value="NZ_FWXN01000008.1"/>
</dbReference>
<dbReference type="InterPro" id="IPR057666">
    <property type="entry name" value="DrpA_SLOG"/>
</dbReference>
<dbReference type="GO" id="GO:0009294">
    <property type="term" value="P:DNA-mediated transformation"/>
    <property type="evidence" value="ECO:0007669"/>
    <property type="project" value="InterPro"/>
</dbReference>
<evidence type="ECO:0000256" key="1">
    <source>
        <dbReference type="ARBA" id="ARBA00006525"/>
    </source>
</evidence>
<dbReference type="InterPro" id="IPR003488">
    <property type="entry name" value="DprA"/>
</dbReference>
<dbReference type="AlphaFoldDB" id="A0A1W2BQA0"/>
<feature type="domain" description="Smf/DprA SLOG" evidence="3">
    <location>
        <begin position="90"/>
        <end position="301"/>
    </location>
</feature>
<comment type="similarity">
    <text evidence="1">Belongs to the DprA/Smf family.</text>
</comment>
<gene>
    <name evidence="4" type="ORF">SAMN06296429_108212</name>
</gene>
<proteinExistence type="inferred from homology"/>
<name>A0A1W2BQA0_9MICO</name>
<dbReference type="PANTHER" id="PTHR43022:SF1">
    <property type="entry name" value="PROTEIN SMF"/>
    <property type="match status" value="1"/>
</dbReference>
<dbReference type="Pfam" id="PF02481">
    <property type="entry name" value="DNA_processg_A"/>
    <property type="match status" value="1"/>
</dbReference>
<dbReference type="Gene3D" id="3.40.50.450">
    <property type="match status" value="1"/>
</dbReference>